<dbReference type="AlphaFoldDB" id="A0A4Z1KIS9"/>
<gene>
    <name evidence="2" type="ORF">BPOR_1374g00020</name>
</gene>
<feature type="region of interest" description="Disordered" evidence="1">
    <location>
        <begin position="188"/>
        <end position="209"/>
    </location>
</feature>
<sequence length="230" mass="27095">MPPPIRTFWNQPWASYNTALQECDHCQLTFTLYDCGCVRMTLPHFDEDPLSTSCRIYPPSEYSFKPKPTTRPKIFYKRRNDGCGRVNESDCRWDAKKETPCPYELNSRGDCEDYVHIYKKCTHVRMRFVGRCQNEENRYNRGEPPIHVPHIVGGVVDDFCSRECLDKQAVLDEEQQTLEEEMARRIESEAQARNETERSHNYDMETNKTGPLKDLAVRELTIVLRHRRLL</sequence>
<organism evidence="2 3">
    <name type="scientific">Botrytis porri</name>
    <dbReference type="NCBI Taxonomy" id="87229"/>
    <lineage>
        <taxon>Eukaryota</taxon>
        <taxon>Fungi</taxon>
        <taxon>Dikarya</taxon>
        <taxon>Ascomycota</taxon>
        <taxon>Pezizomycotina</taxon>
        <taxon>Leotiomycetes</taxon>
        <taxon>Helotiales</taxon>
        <taxon>Sclerotiniaceae</taxon>
        <taxon>Botrytis</taxon>
    </lineage>
</organism>
<evidence type="ECO:0000313" key="3">
    <source>
        <dbReference type="Proteomes" id="UP000297280"/>
    </source>
</evidence>
<evidence type="ECO:0000256" key="1">
    <source>
        <dbReference type="SAM" id="MobiDB-lite"/>
    </source>
</evidence>
<name>A0A4Z1KIS9_9HELO</name>
<reference evidence="2 3" key="1">
    <citation type="submission" date="2017-12" db="EMBL/GenBank/DDBJ databases">
        <title>Comparative genomics of Botrytis spp.</title>
        <authorList>
            <person name="Valero-Jimenez C.A."/>
            <person name="Tapia P."/>
            <person name="Veloso J."/>
            <person name="Silva-Moreno E."/>
            <person name="Staats M."/>
            <person name="Valdes J.H."/>
            <person name="Van Kan J.A.L."/>
        </authorList>
    </citation>
    <scope>NUCLEOTIDE SEQUENCE [LARGE SCALE GENOMIC DNA]</scope>
    <source>
        <strain evidence="2 3">MUCL3349</strain>
    </source>
</reference>
<proteinExistence type="predicted"/>
<feature type="compositionally biased region" description="Basic and acidic residues" evidence="1">
    <location>
        <begin position="188"/>
        <end position="206"/>
    </location>
</feature>
<dbReference type="OrthoDB" id="3524855at2759"/>
<dbReference type="EMBL" id="PQXO01001366">
    <property type="protein sequence ID" value="TGO81073.1"/>
    <property type="molecule type" value="Genomic_DNA"/>
</dbReference>
<evidence type="ECO:0000313" key="2">
    <source>
        <dbReference type="EMBL" id="TGO81073.1"/>
    </source>
</evidence>
<accession>A0A4Z1KIS9</accession>
<keyword evidence="3" id="KW-1185">Reference proteome</keyword>
<dbReference type="Proteomes" id="UP000297280">
    <property type="component" value="Unassembled WGS sequence"/>
</dbReference>
<protein>
    <submittedName>
        <fullName evidence="2">Uncharacterized protein</fullName>
    </submittedName>
</protein>
<comment type="caution">
    <text evidence="2">The sequence shown here is derived from an EMBL/GenBank/DDBJ whole genome shotgun (WGS) entry which is preliminary data.</text>
</comment>